<dbReference type="InterPro" id="IPR036390">
    <property type="entry name" value="WH_DNA-bd_sf"/>
</dbReference>
<evidence type="ECO:0000256" key="1">
    <source>
        <dbReference type="ARBA" id="ARBA00023015"/>
    </source>
</evidence>
<dbReference type="PANTHER" id="PTHR33204:SF29">
    <property type="entry name" value="TRANSCRIPTIONAL REGULATOR"/>
    <property type="match status" value="1"/>
</dbReference>
<name>A0A2P8CVV3_9BACT</name>
<keyword evidence="2" id="KW-0238">DNA-binding</keyword>
<dbReference type="SUPFAM" id="SSF46785">
    <property type="entry name" value="Winged helix' DNA-binding domain"/>
    <property type="match status" value="1"/>
</dbReference>
<dbReference type="InterPro" id="IPR036388">
    <property type="entry name" value="WH-like_DNA-bd_sf"/>
</dbReference>
<evidence type="ECO:0000313" key="6">
    <source>
        <dbReference type="Proteomes" id="UP000240572"/>
    </source>
</evidence>
<evidence type="ECO:0000313" key="5">
    <source>
        <dbReference type="EMBL" id="PSK89101.1"/>
    </source>
</evidence>
<evidence type="ECO:0000256" key="2">
    <source>
        <dbReference type="ARBA" id="ARBA00023125"/>
    </source>
</evidence>
<keyword evidence="1" id="KW-0805">Transcription regulation</keyword>
<keyword evidence="3" id="KW-0804">Transcription</keyword>
<dbReference type="RefSeq" id="WP_181358590.1">
    <property type="nucleotide sequence ID" value="NZ_PYGD01000013.1"/>
</dbReference>
<dbReference type="Pfam" id="PF01638">
    <property type="entry name" value="HxlR"/>
    <property type="match status" value="1"/>
</dbReference>
<dbReference type="Gene3D" id="1.10.10.10">
    <property type="entry name" value="Winged helix-like DNA-binding domain superfamily/Winged helix DNA-binding domain"/>
    <property type="match status" value="1"/>
</dbReference>
<dbReference type="PANTHER" id="PTHR33204">
    <property type="entry name" value="TRANSCRIPTIONAL REGULATOR, MARR FAMILY"/>
    <property type="match status" value="1"/>
</dbReference>
<feature type="domain" description="HTH hxlR-type" evidence="4">
    <location>
        <begin position="19"/>
        <end position="119"/>
    </location>
</feature>
<comment type="caution">
    <text evidence="5">The sequence shown here is derived from an EMBL/GenBank/DDBJ whole genome shotgun (WGS) entry which is preliminary data.</text>
</comment>
<dbReference type="InterPro" id="IPR002577">
    <property type="entry name" value="HTH_HxlR"/>
</dbReference>
<reference evidence="5 6" key="1">
    <citation type="submission" date="2018-03" db="EMBL/GenBank/DDBJ databases">
        <title>Genomic Encyclopedia of Type Strains, Phase III (KMG-III): the genomes of soil and plant-associated and newly described type strains.</title>
        <authorList>
            <person name="Whitman W."/>
        </authorList>
    </citation>
    <scope>NUCLEOTIDE SEQUENCE [LARGE SCALE GENOMIC DNA]</scope>
    <source>
        <strain evidence="5 6">CGMCC 1.12700</strain>
    </source>
</reference>
<accession>A0A2P8CVV3</accession>
<proteinExistence type="predicted"/>
<evidence type="ECO:0000256" key="3">
    <source>
        <dbReference type="ARBA" id="ARBA00023163"/>
    </source>
</evidence>
<dbReference type="PROSITE" id="PS51118">
    <property type="entry name" value="HTH_HXLR"/>
    <property type="match status" value="1"/>
</dbReference>
<dbReference type="EMBL" id="PYGD01000013">
    <property type="protein sequence ID" value="PSK89101.1"/>
    <property type="molecule type" value="Genomic_DNA"/>
</dbReference>
<dbReference type="AlphaFoldDB" id="A0A2P8CVV3"/>
<organism evidence="5 6">
    <name type="scientific">Taibaiella chishuiensis</name>
    <dbReference type="NCBI Taxonomy" id="1434707"/>
    <lineage>
        <taxon>Bacteria</taxon>
        <taxon>Pseudomonadati</taxon>
        <taxon>Bacteroidota</taxon>
        <taxon>Chitinophagia</taxon>
        <taxon>Chitinophagales</taxon>
        <taxon>Chitinophagaceae</taxon>
        <taxon>Taibaiella</taxon>
    </lineage>
</organism>
<gene>
    <name evidence="5" type="ORF">B0I18_113113</name>
</gene>
<sequence length="121" mass="13254">MRKTTSTNYENQQQLEEYCDAAYALHCISGRWKLSLLVQLQQSDLRFSELRQALPLITERILSLQLKELETAGLISKQTGTTAGKNGAMAYTLSPGGKALAPVIKALANWGGAYKPLPAMV</sequence>
<dbReference type="GO" id="GO:0003677">
    <property type="term" value="F:DNA binding"/>
    <property type="evidence" value="ECO:0007669"/>
    <property type="project" value="UniProtKB-KW"/>
</dbReference>
<keyword evidence="6" id="KW-1185">Reference proteome</keyword>
<dbReference type="Proteomes" id="UP000240572">
    <property type="component" value="Unassembled WGS sequence"/>
</dbReference>
<protein>
    <submittedName>
        <fullName evidence="5">HxlR family transcriptional regulator</fullName>
    </submittedName>
</protein>
<evidence type="ECO:0000259" key="4">
    <source>
        <dbReference type="PROSITE" id="PS51118"/>
    </source>
</evidence>